<dbReference type="InterPro" id="IPR038158">
    <property type="entry name" value="H-NOX_domain_sf"/>
</dbReference>
<evidence type="ECO:0000259" key="7">
    <source>
        <dbReference type="Pfam" id="PF07701"/>
    </source>
</evidence>
<feature type="signal peptide" evidence="5">
    <location>
        <begin position="1"/>
        <end position="26"/>
    </location>
</feature>
<dbReference type="InterPro" id="IPR011645">
    <property type="entry name" value="HNOB_dom_associated"/>
</dbReference>
<dbReference type="PANTHER" id="PTHR46339:SF15">
    <property type="entry name" value="CC DOMAIN-CONTAINING PROTEIN"/>
    <property type="match status" value="1"/>
</dbReference>
<dbReference type="FunFam" id="3.90.1520.10:FF:000005">
    <property type="entry name" value="Soluble guanylate cyclase gcy-36"/>
    <property type="match status" value="1"/>
</dbReference>
<feature type="chain" id="PRO_5041950715" description="guanylate cyclase" evidence="5">
    <location>
        <begin position="27"/>
        <end position="1333"/>
    </location>
</feature>
<dbReference type="Gene3D" id="3.90.1520.10">
    <property type="entry name" value="H-NOX domain"/>
    <property type="match status" value="1"/>
</dbReference>
<evidence type="ECO:0000256" key="5">
    <source>
        <dbReference type="SAM" id="SignalP"/>
    </source>
</evidence>
<keyword evidence="8" id="KW-1185">Reference proteome</keyword>
<dbReference type="InterPro" id="IPR042463">
    <property type="entry name" value="HNOB_dom_associated_sf"/>
</dbReference>
<dbReference type="Proteomes" id="UP000887575">
    <property type="component" value="Unassembled WGS sequence"/>
</dbReference>
<reference evidence="9" key="1">
    <citation type="submission" date="2024-02" db="UniProtKB">
        <authorList>
            <consortium name="WormBaseParasite"/>
        </authorList>
    </citation>
    <scope>IDENTIFICATION</scope>
</reference>
<dbReference type="EC" id="4.6.1.2" evidence="2"/>
<dbReference type="InterPro" id="IPR024096">
    <property type="entry name" value="NO_sig/Golgi_transp_ligand-bd"/>
</dbReference>
<evidence type="ECO:0000313" key="9">
    <source>
        <dbReference type="WBParaSite" id="MBELARI_LOCUS17754"/>
    </source>
</evidence>
<accession>A0AAF3EUL7</accession>
<evidence type="ECO:0000256" key="2">
    <source>
        <dbReference type="ARBA" id="ARBA00012202"/>
    </source>
</evidence>
<name>A0AAF3EUL7_9BILA</name>
<dbReference type="PANTHER" id="PTHR46339">
    <property type="entry name" value="PROTEIN CBG15282-RELATED"/>
    <property type="match status" value="1"/>
</dbReference>
<dbReference type="InterPro" id="IPR006150">
    <property type="entry name" value="Cys_repeat_1"/>
</dbReference>
<dbReference type="GO" id="GO:0004383">
    <property type="term" value="F:guanylate cyclase activity"/>
    <property type="evidence" value="ECO:0007669"/>
    <property type="project" value="UniProtKB-EC"/>
</dbReference>
<evidence type="ECO:0000256" key="4">
    <source>
        <dbReference type="ARBA" id="ARBA00023293"/>
    </source>
</evidence>
<organism evidence="8 9">
    <name type="scientific">Mesorhabditis belari</name>
    <dbReference type="NCBI Taxonomy" id="2138241"/>
    <lineage>
        <taxon>Eukaryota</taxon>
        <taxon>Metazoa</taxon>
        <taxon>Ecdysozoa</taxon>
        <taxon>Nematoda</taxon>
        <taxon>Chromadorea</taxon>
        <taxon>Rhabditida</taxon>
        <taxon>Rhabditina</taxon>
        <taxon>Rhabditomorpha</taxon>
        <taxon>Rhabditoidea</taxon>
        <taxon>Rhabditidae</taxon>
        <taxon>Mesorhabditinae</taxon>
        <taxon>Mesorhabditis</taxon>
    </lineage>
</organism>
<dbReference type="InterPro" id="IPR028150">
    <property type="entry name" value="Lustrin_cystein"/>
</dbReference>
<dbReference type="Gene3D" id="3.30.450.260">
    <property type="entry name" value="Haem NO binding associated domain"/>
    <property type="match status" value="1"/>
</dbReference>
<sequence>MRMPSILRILLLLLSQENLFVKGLDGWEILADSPRNLSKSAQQWEVLDGKTIDMRKDEEKQRWEIVDANSTKPPMLKVDWEVMDATQEQFSERYRIKNLCPAGLVPFLEDKRGIPRSCNDNSFEYACPMRDAKPWPAADRPKMCTLADLSTCPNSAQCMPSSVAGTTICCERSLSEVRSFSAIGTEPSKDEKEESCPPGWTPYNQEKIICSPSKASPCPGKSACLRAASTQTQHICCSPGSVTVPFFGDRCPVNRSRIELINGAPRRCSAYSPECSDGYTCQLSYLRKHMLCCSTTVRAQQPAQLQFTCPQIGQTPVVSQQGNNVFCSNAGQRDVCPINSLCVSAANSQGLLICCFSSPTNVQPICPNNGQPQPSLGGSFVACDITNPICNTGFTCVRASNDFQTTLCCAPGTNPSSPICPNQQTVQLTNGQPTFCNPSIISGCSTGFTCTQAANMAGTFICCSAAGISTCPANFSPSLDNLGNQIFCTPTNTAGCPGGSQCLQSPNNPAFFLCCRSTIAPRVCPNGQSALLGPNGNLVSCTGPGAPCSQPNYICTLSPVLAQYYCCGVSTQVAVCADGRETYQQISGSTYSCSPLQVPTGCPIGYDCAQSSVLGTYVCCRTIVTTISPLNQCPSGWNGYRNEVTGESRMCTGPFDMSCPTGYSCTPTTNSFLGGTSSFACCRLATTLRCITGQPLLMNNQPRLCSSQRLNQCPPSYTCQQSTVPSITICCTNIPFPLSRDSSLLCSDGSQPAFVGTSVQYCSDVGVQSTCPSSYLCQQNTSGRNLCCRVRRARIASSKRIEKSGTNDSQWVCGVGTIAQLNGGDPIKCGDDRDCKKRAVCPSGVSLAKMGRTCQNDGDCGENSQCQRSANIPRISLCCATKVPVVTRCTNRETQMIQGRPVSCIVDESLCDRGFECSTKTTTKRSICCQKTITNQTEICGENRAVFYVSPSTEKLLFCDDTGYICPLDFQCTRSPDLDRFVCCSPIPRCPESGQKAVLREGKQIRCLSDKDCPEAMCTPTNFGFIHESIRQLIIRKYGEDLWLQILSRAGFENGKENVVNHYYNDSDTYLLVDSVSAITKLSREQVWEMYGTFLIVYTMELGWDELVRSMSPNLKGFLDSLDSLHYFIDHVVYKANLRGPSFRCEQNVDGTITLHYFTGRPGLYPIVKGVLKEVARCVFNIEISLTITGRTQRSVQTASGGERIEEHVIFLIKTISNTRGEEVPQDAMIGPKVSAVEGEGEPLHMSLSDFSTLLPYHVIFDEDCKLVQVGKELYNHVPKDLLQPGTPIMRMFELTRPQIPFDFDNVCNFINAVFVLQVRTAPTDLRRQREAE</sequence>
<dbReference type="InterPro" id="IPR053014">
    <property type="entry name" value="Cuticle_assoc_divergent"/>
</dbReference>
<dbReference type="SUPFAM" id="SSF111126">
    <property type="entry name" value="Ligand-binding domain in the NO signalling and Golgi transport"/>
    <property type="match status" value="1"/>
</dbReference>
<dbReference type="GO" id="GO:0020037">
    <property type="term" value="F:heme binding"/>
    <property type="evidence" value="ECO:0007669"/>
    <property type="project" value="InterPro"/>
</dbReference>
<dbReference type="GO" id="GO:0000166">
    <property type="term" value="F:nucleotide binding"/>
    <property type="evidence" value="ECO:0007669"/>
    <property type="project" value="UniProtKB-KW"/>
</dbReference>
<comment type="catalytic activity">
    <reaction evidence="1">
        <text>GTP = 3',5'-cyclic GMP + diphosphate</text>
        <dbReference type="Rhea" id="RHEA:13665"/>
        <dbReference type="ChEBI" id="CHEBI:33019"/>
        <dbReference type="ChEBI" id="CHEBI:37565"/>
        <dbReference type="ChEBI" id="CHEBI:57746"/>
        <dbReference type="EC" id="4.6.1.2"/>
    </reaction>
</comment>
<keyword evidence="5" id="KW-0732">Signal</keyword>
<feature type="domain" description="Haem NO binding associated" evidence="7">
    <location>
        <begin position="1245"/>
        <end position="1327"/>
    </location>
</feature>
<keyword evidence="3" id="KW-0547">Nucleotide-binding</keyword>
<evidence type="ECO:0000256" key="1">
    <source>
        <dbReference type="ARBA" id="ARBA00001436"/>
    </source>
</evidence>
<protein>
    <recommendedName>
        <fullName evidence="2">guanylate cyclase</fullName>
        <ecNumber evidence="2">4.6.1.2</ecNumber>
    </recommendedName>
</protein>
<dbReference type="Pfam" id="PF07701">
    <property type="entry name" value="HNOBA"/>
    <property type="match status" value="1"/>
</dbReference>
<dbReference type="Pfam" id="PF07700">
    <property type="entry name" value="HNOB"/>
    <property type="match status" value="1"/>
</dbReference>
<evidence type="ECO:0000256" key="3">
    <source>
        <dbReference type="ARBA" id="ARBA00022741"/>
    </source>
</evidence>
<evidence type="ECO:0000259" key="6">
    <source>
        <dbReference type="Pfam" id="PF07700"/>
    </source>
</evidence>
<dbReference type="Pfam" id="PF14625">
    <property type="entry name" value="Lustrin_cystein"/>
    <property type="match status" value="12"/>
</dbReference>
<evidence type="ECO:0000313" key="8">
    <source>
        <dbReference type="Proteomes" id="UP000887575"/>
    </source>
</evidence>
<feature type="domain" description="Heme NO-binding" evidence="6">
    <location>
        <begin position="1024"/>
        <end position="1187"/>
    </location>
</feature>
<dbReference type="InterPro" id="IPR011644">
    <property type="entry name" value="Heme_NO-bd"/>
</dbReference>
<dbReference type="SMART" id="SM00289">
    <property type="entry name" value="WR1"/>
    <property type="match status" value="15"/>
</dbReference>
<proteinExistence type="predicted"/>
<dbReference type="WBParaSite" id="MBELARI_LOCUS17754">
    <property type="protein sequence ID" value="MBELARI_LOCUS17754"/>
    <property type="gene ID" value="MBELARI_LOCUS17754"/>
</dbReference>
<keyword evidence="4" id="KW-0141">cGMP biosynthesis</keyword>